<dbReference type="InterPro" id="IPR027463">
    <property type="entry name" value="AcrB_DN_DC_subdom"/>
</dbReference>
<feature type="transmembrane region" description="Helical" evidence="1">
    <location>
        <begin position="406"/>
        <end position="427"/>
    </location>
</feature>
<dbReference type="GO" id="GO:0042910">
    <property type="term" value="F:xenobiotic transmembrane transporter activity"/>
    <property type="evidence" value="ECO:0007669"/>
    <property type="project" value="TreeGrafter"/>
</dbReference>
<feature type="transmembrane region" description="Helical" evidence="1">
    <location>
        <begin position="990"/>
        <end position="1006"/>
    </location>
</feature>
<dbReference type="Gene3D" id="3.30.70.1440">
    <property type="entry name" value="Multidrug efflux transporter AcrB pore domain"/>
    <property type="match status" value="1"/>
</dbReference>
<organism evidence="2 3">
    <name type="scientific">Paenibacillus riograndensis SBR5</name>
    <dbReference type="NCBI Taxonomy" id="1073571"/>
    <lineage>
        <taxon>Bacteria</taxon>
        <taxon>Bacillati</taxon>
        <taxon>Bacillota</taxon>
        <taxon>Bacilli</taxon>
        <taxon>Bacillales</taxon>
        <taxon>Paenibacillaceae</taxon>
        <taxon>Paenibacillus</taxon>
        <taxon>Paenibacillus sonchi group</taxon>
    </lineage>
</organism>
<dbReference type="PRINTS" id="PR00702">
    <property type="entry name" value="ACRIFLAVINRP"/>
</dbReference>
<dbReference type="SUPFAM" id="SSF82866">
    <property type="entry name" value="Multidrug efflux transporter AcrB transmembrane domain"/>
    <property type="match status" value="2"/>
</dbReference>
<keyword evidence="1" id="KW-1133">Transmembrane helix</keyword>
<proteinExistence type="predicted"/>
<feature type="transmembrane region" description="Helical" evidence="1">
    <location>
        <begin position="540"/>
        <end position="560"/>
    </location>
</feature>
<evidence type="ECO:0000313" key="3">
    <source>
        <dbReference type="Proteomes" id="UP000033163"/>
    </source>
</evidence>
<feature type="transmembrane region" description="Helical" evidence="1">
    <location>
        <begin position="941"/>
        <end position="962"/>
    </location>
</feature>
<protein>
    <submittedName>
        <fullName evidence="2">Acriflavin resistance protein</fullName>
    </submittedName>
</protein>
<feature type="transmembrane region" description="Helical" evidence="1">
    <location>
        <begin position="885"/>
        <end position="908"/>
    </location>
</feature>
<evidence type="ECO:0000256" key="1">
    <source>
        <dbReference type="SAM" id="Phobius"/>
    </source>
</evidence>
<dbReference type="Gene3D" id="1.20.1640.10">
    <property type="entry name" value="Multidrug efflux transporter AcrB transmembrane domain"/>
    <property type="match status" value="2"/>
</dbReference>
<dbReference type="Gene3D" id="3.30.70.1320">
    <property type="entry name" value="Multidrug efflux transporter AcrB pore domain like"/>
    <property type="match status" value="1"/>
</dbReference>
<reference evidence="3" key="1">
    <citation type="submission" date="2015-03" db="EMBL/GenBank/DDBJ databases">
        <authorList>
            <person name="Wibberg D."/>
        </authorList>
    </citation>
    <scope>NUCLEOTIDE SEQUENCE [LARGE SCALE GENOMIC DNA]</scope>
</reference>
<dbReference type="Gene3D" id="3.30.2090.10">
    <property type="entry name" value="Multidrug efflux transporter AcrB TolC docking domain, DN and DC subdomains"/>
    <property type="match status" value="2"/>
</dbReference>
<dbReference type="SUPFAM" id="SSF82714">
    <property type="entry name" value="Multidrug efflux transporter AcrB TolC docking domain, DN and DC subdomains"/>
    <property type="match status" value="1"/>
</dbReference>
<feature type="transmembrane region" description="Helical" evidence="1">
    <location>
        <begin position="351"/>
        <end position="373"/>
    </location>
</feature>
<feature type="transmembrane region" description="Helical" evidence="1">
    <location>
        <begin position="456"/>
        <end position="479"/>
    </location>
</feature>
<gene>
    <name evidence="2" type="ORF">PRIO_2239</name>
</gene>
<dbReference type="EMBL" id="LN831776">
    <property type="protein sequence ID" value="CQR54648.1"/>
    <property type="molecule type" value="Genomic_DNA"/>
</dbReference>
<sequence length="1061" mass="112894">MNNRLHSGVFFFIPRKEGMLGMKKWVEAVMQRAAILTIVVVLLMAWGAVSAFQMQRDYLPGINNTTLMVSLRASAYQADQVKRDITTPIEQAIRKTNGILNVETTSYDGGLLMNLYYPMNYNMDKAEQDIRMALGDADLPANVNAPTVTRLTTSTFPVLSYSLTANNEKVDDDTLRSTVQAGIVNQLKSVPGVSDVQAVGGAKNGYVVLIHTKDLSAAGLTLDDFNKSVSAAVPNLQGYIQNVKSPFPVRVEGWDMTEQDVNNIVIKNSDGVSVPLSAIASVSRSLNDVQTMSRTDGKASVLINVIKTSGANITDVAKQVKTRVAALPAVEGGNVTMTLTGDRAHDLNASLLGLVREGLLGCVFSMLCVLFFFRNVRSTLLIAVSLPISLLATTAILKAMGVTLNILTVSGLIVAMGRIVDDAIVILDNMHRKMQEKKDQGALHVLAESVVEMLPAIFGSTATTVAVYAPIALVGGIIGASYSGFAWSVVIALAVSFLVAMLVIPAFAYMGWHKPGGKAVTLEPAMKPFLTTALKHKKTVLGVSLVIFIAAAFFASQLPFSLLPSTASGQVAVQLELPKGTALSEVDKAVQNVETVLKQDSQVASFSSTFGSSFTPQADDVFDQGGGYIQQPNIANLSVALKDQKQVNSYINSLQERLGNQQGVAAVTITNQNIAGDDSTINIMLSGSDAGTLDKAASTVRSGLAGIEGLSVVGKTDLTNGIPKFSIALDRGKVLKAGVSRNDINKVLSRYMTKGKDFDISVSSGTGIIPVDVYLDPVKMGQAQAGGPLPVYTPDQVLASLAAETVKGKDGTVYRLDQLGTLQRSDAGSSIQERDGQPYTVVQARIVSSDTSGVSKAVNKVLRTTNLPEGVTYSLGGITQQVTQMIFEMIIAVVLSIFLVLLITSFVFRSWRAPIAVLISIPLALSGVVLALYTVHGQWNLAALIGVLMLTGIVVTNGIVLIDKIERNRREGLGLRDAVMQGSLSRVRPIFMTAATTILTLVPLTLSGDDGTVISKVLGVVVIGGMITSTLNSFVVIPILYEAMNRKKFREASLTGTSTPV</sequence>
<name>A0A0E3WH45_9BACL</name>
<dbReference type="Pfam" id="PF00873">
    <property type="entry name" value="ACR_tran"/>
    <property type="match status" value="1"/>
</dbReference>
<accession>A0A0E3WH45</accession>
<dbReference type="KEGG" id="pri:PRIO_2239"/>
<dbReference type="InterPro" id="IPR001036">
    <property type="entry name" value="Acrflvin-R"/>
</dbReference>
<dbReference type="Proteomes" id="UP000033163">
    <property type="component" value="Chromosome I"/>
</dbReference>
<dbReference type="HOGENOM" id="CLU_002755_1_2_9"/>
<feature type="transmembrane region" description="Helical" evidence="1">
    <location>
        <begin position="1018"/>
        <end position="1041"/>
    </location>
</feature>
<dbReference type="PANTHER" id="PTHR32063:SF0">
    <property type="entry name" value="SWARMING MOTILITY PROTEIN SWRC"/>
    <property type="match status" value="1"/>
</dbReference>
<keyword evidence="1" id="KW-0812">Transmembrane</keyword>
<dbReference type="SUPFAM" id="SSF82693">
    <property type="entry name" value="Multidrug efflux transporter AcrB pore domain, PN1, PN2, PC1 and PC2 subdomains"/>
    <property type="match status" value="3"/>
</dbReference>
<keyword evidence="1" id="KW-0472">Membrane</keyword>
<dbReference type="Gene3D" id="3.30.70.1430">
    <property type="entry name" value="Multidrug efflux transporter AcrB pore domain"/>
    <property type="match status" value="2"/>
</dbReference>
<dbReference type="GO" id="GO:0005886">
    <property type="term" value="C:plasma membrane"/>
    <property type="evidence" value="ECO:0007669"/>
    <property type="project" value="TreeGrafter"/>
</dbReference>
<dbReference type="PATRIC" id="fig|1073571.4.peg.2375"/>
<evidence type="ECO:0000313" key="2">
    <source>
        <dbReference type="EMBL" id="CQR54648.1"/>
    </source>
</evidence>
<dbReference type="AlphaFoldDB" id="A0A0E3WH45"/>
<feature type="transmembrane region" description="Helical" evidence="1">
    <location>
        <begin position="915"/>
        <end position="935"/>
    </location>
</feature>
<feature type="transmembrane region" description="Helical" evidence="1">
    <location>
        <begin position="485"/>
        <end position="509"/>
    </location>
</feature>
<dbReference type="PANTHER" id="PTHR32063">
    <property type="match status" value="1"/>
</dbReference>
<feature type="transmembrane region" description="Helical" evidence="1">
    <location>
        <begin position="380"/>
        <end position="400"/>
    </location>
</feature>